<feature type="domain" description="Ice-binding protein C-terminal" evidence="2">
    <location>
        <begin position="730"/>
        <end position="754"/>
    </location>
</feature>
<evidence type="ECO:0000256" key="1">
    <source>
        <dbReference type="SAM" id="SignalP"/>
    </source>
</evidence>
<gene>
    <name evidence="3" type="ORF">HG15A2_41890</name>
</gene>
<sequence length="759" mass="78915" precursor="true">MPSGQLFLRLLTAIALSTSSLGAQAQLRIVSYNTLNNPQNVTDDSNFSTIFSAIGNTLANGFSKRVDVVTFQEQSRLGTSNTAERMAGLLNSIYGVSTYEPVISSDFADRLGFVYDSASVSFLGQSEISTAGPRPTLRGQFQPIGYTDPSTEFYVYSSHFSSSGGSSIRAAEGQSLSDDALTLGAGANFVFTGDFNFGSHEQGYTNLLVTSNDPLDLPSWPNTASESIHHTQSTRIASQGDSGATGGLDDRFDLQLVSDNLLDGEGLSYIGPTSTGLSGLAHSYAAFGNDGVSYNQAINNTYVGRSQSASVLDALHDFSDHLPVVADYQLPAVLGAQLASMPGNVPQGATINVDVLVQNVANVVAAAGADELDYSISVSGDLFGSASGTGFALAGANSHSIGLDTSMTGTKSGVITVTTSSQGAANALVNIPVSFTVGQVNSVPFLAKDDFDNPMGLISFVQSPLPGAFTSPASGFEEYQVGVSSTIPFQLVDETNAGISNDARGIVDAAIKTDGWFGISDTVNNDNPSGTASATWEFDIAGATGLSVSIDFAAMGDFEESSDFFNFTYSIDGGPEQALFTSSVDEAVDDAVYTLASGAVKMLDDPLSMENNSGDLLQLTNVFQTLTSALGADGDVLTLSLLAGTNGQEEAFAFDNIEVSGITIIVGADDADFNGDNMVDGEDFLIWQQGLEAGATLAQGDANGDGTVDGLDLDIWQLQYGDVQATSVQSVPEPSTLVLFGLTAILASGCSGRRLRSSH</sequence>
<dbReference type="InterPro" id="IPR036691">
    <property type="entry name" value="Endo/exonu/phosph_ase_sf"/>
</dbReference>
<dbReference type="Pfam" id="PF07589">
    <property type="entry name" value="PEP-CTERM"/>
    <property type="match status" value="1"/>
</dbReference>
<dbReference type="InterPro" id="IPR018247">
    <property type="entry name" value="EF_Hand_1_Ca_BS"/>
</dbReference>
<dbReference type="EMBL" id="CP036263">
    <property type="protein sequence ID" value="QDT00847.1"/>
    <property type="molecule type" value="Genomic_DNA"/>
</dbReference>
<name>A0A517N148_9BACT</name>
<dbReference type="KEGG" id="amob:HG15A2_41890"/>
<dbReference type="OrthoDB" id="287716at2"/>
<feature type="chain" id="PRO_5022154760" description="Ice-binding protein C-terminal domain-containing protein" evidence="1">
    <location>
        <begin position="26"/>
        <end position="759"/>
    </location>
</feature>
<dbReference type="Pfam" id="PF00404">
    <property type="entry name" value="Dockerin_1"/>
    <property type="match status" value="1"/>
</dbReference>
<reference evidence="3 4" key="1">
    <citation type="submission" date="2019-02" db="EMBL/GenBank/DDBJ databases">
        <title>Deep-cultivation of Planctomycetes and their phenomic and genomic characterization uncovers novel biology.</title>
        <authorList>
            <person name="Wiegand S."/>
            <person name="Jogler M."/>
            <person name="Boedeker C."/>
            <person name="Pinto D."/>
            <person name="Vollmers J."/>
            <person name="Rivas-Marin E."/>
            <person name="Kohn T."/>
            <person name="Peeters S.H."/>
            <person name="Heuer A."/>
            <person name="Rast P."/>
            <person name="Oberbeckmann S."/>
            <person name="Bunk B."/>
            <person name="Jeske O."/>
            <person name="Meyerdierks A."/>
            <person name="Storesund J.E."/>
            <person name="Kallscheuer N."/>
            <person name="Luecker S."/>
            <person name="Lage O.M."/>
            <person name="Pohl T."/>
            <person name="Merkel B.J."/>
            <person name="Hornburger P."/>
            <person name="Mueller R.-W."/>
            <person name="Bruemmer F."/>
            <person name="Labrenz M."/>
            <person name="Spormann A.M."/>
            <person name="Op den Camp H."/>
            <person name="Overmann J."/>
            <person name="Amann R."/>
            <person name="Jetten M.S.M."/>
            <person name="Mascher T."/>
            <person name="Medema M.H."/>
            <person name="Devos D.P."/>
            <person name="Kaster A.-K."/>
            <person name="Ovreas L."/>
            <person name="Rohde M."/>
            <person name="Galperin M.Y."/>
            <person name="Jogler C."/>
        </authorList>
    </citation>
    <scope>NUCLEOTIDE SEQUENCE [LARGE SCALE GENOMIC DNA]</scope>
    <source>
        <strain evidence="3 4">HG15A2</strain>
    </source>
</reference>
<proteinExistence type="predicted"/>
<organism evidence="3 4">
    <name type="scientific">Adhaeretor mobilis</name>
    <dbReference type="NCBI Taxonomy" id="1930276"/>
    <lineage>
        <taxon>Bacteria</taxon>
        <taxon>Pseudomonadati</taxon>
        <taxon>Planctomycetota</taxon>
        <taxon>Planctomycetia</taxon>
        <taxon>Pirellulales</taxon>
        <taxon>Lacipirellulaceae</taxon>
        <taxon>Adhaeretor</taxon>
    </lineage>
</organism>
<dbReference type="RefSeq" id="WP_145062611.1">
    <property type="nucleotide sequence ID" value="NZ_CP036263.1"/>
</dbReference>
<dbReference type="SUPFAM" id="SSF56219">
    <property type="entry name" value="DNase I-like"/>
    <property type="match status" value="1"/>
</dbReference>
<feature type="signal peptide" evidence="1">
    <location>
        <begin position="1"/>
        <end position="25"/>
    </location>
</feature>
<dbReference type="AlphaFoldDB" id="A0A517N148"/>
<dbReference type="Gene3D" id="3.60.10.10">
    <property type="entry name" value="Endonuclease/exonuclease/phosphatase"/>
    <property type="match status" value="1"/>
</dbReference>
<dbReference type="GO" id="GO:0000272">
    <property type="term" value="P:polysaccharide catabolic process"/>
    <property type="evidence" value="ECO:0007669"/>
    <property type="project" value="InterPro"/>
</dbReference>
<evidence type="ECO:0000313" key="4">
    <source>
        <dbReference type="Proteomes" id="UP000319852"/>
    </source>
</evidence>
<keyword evidence="1" id="KW-0732">Signal</keyword>
<evidence type="ECO:0000313" key="3">
    <source>
        <dbReference type="EMBL" id="QDT00847.1"/>
    </source>
</evidence>
<evidence type="ECO:0000259" key="2">
    <source>
        <dbReference type="Pfam" id="PF07589"/>
    </source>
</evidence>
<dbReference type="GO" id="GO:0004553">
    <property type="term" value="F:hydrolase activity, hydrolyzing O-glycosyl compounds"/>
    <property type="evidence" value="ECO:0007669"/>
    <property type="project" value="InterPro"/>
</dbReference>
<keyword evidence="4" id="KW-1185">Reference proteome</keyword>
<dbReference type="PROSITE" id="PS00018">
    <property type="entry name" value="EF_HAND_1"/>
    <property type="match status" value="1"/>
</dbReference>
<dbReference type="InterPro" id="IPR013424">
    <property type="entry name" value="Ice-binding_C"/>
</dbReference>
<dbReference type="NCBIfam" id="TIGR02595">
    <property type="entry name" value="PEP_CTERM"/>
    <property type="match status" value="1"/>
</dbReference>
<dbReference type="InterPro" id="IPR002105">
    <property type="entry name" value="Dockerin_1_rpt"/>
</dbReference>
<accession>A0A517N148</accession>
<protein>
    <recommendedName>
        <fullName evidence="2">Ice-binding protein C-terminal domain-containing protein</fullName>
    </recommendedName>
</protein>
<dbReference type="Proteomes" id="UP000319852">
    <property type="component" value="Chromosome"/>
</dbReference>